<dbReference type="Proteomes" id="UP001281761">
    <property type="component" value="Unassembled WGS sequence"/>
</dbReference>
<evidence type="ECO:0000313" key="2">
    <source>
        <dbReference type="EMBL" id="KAK2959700.1"/>
    </source>
</evidence>
<name>A0ABQ9Y7H9_9EUKA</name>
<keyword evidence="3" id="KW-1185">Reference proteome</keyword>
<protein>
    <submittedName>
        <fullName evidence="2">Uncharacterized protein</fullName>
    </submittedName>
</protein>
<proteinExistence type="predicted"/>
<sequence>MPPKHQLGRNPRTTQHPQQTKHISSSASDNHIVHSQIPSSLEDSNESPLDSHPIPVATDAFTIKPNEHRYMQISKRILQYEMKTKRINIETLSEQSHLEAHEIALLTSITSDWRLVLQDSIAIEDLLKGCISLFDQIHTDLPLSQTEMNHAVRFLQYATLHNQYRDFPRNRLLESILSEDVCFRTNYWSALLKIVCHPSNTLHMAALSFLDASISKSFPRESRFAVAVTRLLPQLLEGLKPHEIALNGTTIQFHRHIISILDKFFSISSPDVLRHYLDIQGYPSDATTLQSKKLEPIFESSLAYLRSLLTAPVCSTDTLSGYILLSDTRQFREIVPFSFSYAFFPAVQRFFGELRSDIVKELAEQLDLFSTKEAELCLHYDHTDTKTAGPWLKGFLYLLGRVSEGTQLSDLGTLAVTHFLSHYPYNLRLLFHSDDKFGLKMNDTIVSSSPLNAKSLWTLFTPTQPHHAIILLTAFRGFFSNEDSLTFEKHIWSGWFPSFVNAVDPSQLPFTADFIRFHTKLVELMREHFTKIRQSENTREPEWTDQLRGEVDEAYRAFYTHSKDYIVHLSLHPFALDNERSDKIFEFLEDLLQPDSEHSMNMTYREDARKAMDASARSSSSPPFILTSQLVCPLTDDEIIDIVDRIVALLESDSCLDDDTILRICAFRKHQLSGIYLTDLFRKAGRSTEQYLHAFEFLLSLPIDFANDSKAFIKLLLHFVLGIMPRAHLCAVRLCQSQLDRLLAPSVDFLCQFFIHPPYKTRRKVRNPKPSSSVTGFFSRFVTALFDNDCDQIVSCFEAIIRCDKIPDFDMKRRKAIRDSIPNFVEEGLQDASEFLFVKKYVASDTAHDITKQMMEVCGANFNSLYG</sequence>
<feature type="compositionally biased region" description="Polar residues" evidence="1">
    <location>
        <begin position="11"/>
        <end position="29"/>
    </location>
</feature>
<accession>A0ABQ9Y7H9</accession>
<dbReference type="EMBL" id="JARBJD010000027">
    <property type="protein sequence ID" value="KAK2959700.1"/>
    <property type="molecule type" value="Genomic_DNA"/>
</dbReference>
<organism evidence="2 3">
    <name type="scientific">Blattamonas nauphoetae</name>
    <dbReference type="NCBI Taxonomy" id="2049346"/>
    <lineage>
        <taxon>Eukaryota</taxon>
        <taxon>Metamonada</taxon>
        <taxon>Preaxostyla</taxon>
        <taxon>Oxymonadida</taxon>
        <taxon>Blattamonas</taxon>
    </lineage>
</organism>
<evidence type="ECO:0000256" key="1">
    <source>
        <dbReference type="SAM" id="MobiDB-lite"/>
    </source>
</evidence>
<gene>
    <name evidence="2" type="ORF">BLNAU_5189</name>
</gene>
<reference evidence="2 3" key="1">
    <citation type="journal article" date="2022" name="bioRxiv">
        <title>Genomics of Preaxostyla Flagellates Illuminates Evolutionary Transitions and the Path Towards Mitochondrial Loss.</title>
        <authorList>
            <person name="Novak L.V.F."/>
            <person name="Treitli S.C."/>
            <person name="Pyrih J."/>
            <person name="Halakuc P."/>
            <person name="Pipaliya S.V."/>
            <person name="Vacek V."/>
            <person name="Brzon O."/>
            <person name="Soukal P."/>
            <person name="Eme L."/>
            <person name="Dacks J.B."/>
            <person name="Karnkowska A."/>
            <person name="Elias M."/>
            <person name="Hampl V."/>
        </authorList>
    </citation>
    <scope>NUCLEOTIDE SEQUENCE [LARGE SCALE GENOMIC DNA]</scope>
    <source>
        <strain evidence="2">NAU3</strain>
        <tissue evidence="2">Gut</tissue>
    </source>
</reference>
<evidence type="ECO:0000313" key="3">
    <source>
        <dbReference type="Proteomes" id="UP001281761"/>
    </source>
</evidence>
<feature type="region of interest" description="Disordered" evidence="1">
    <location>
        <begin position="1"/>
        <end position="31"/>
    </location>
</feature>
<comment type="caution">
    <text evidence="2">The sequence shown here is derived from an EMBL/GenBank/DDBJ whole genome shotgun (WGS) entry which is preliminary data.</text>
</comment>